<keyword evidence="4" id="KW-1185">Reference proteome</keyword>
<feature type="transmembrane region" description="Helical" evidence="1">
    <location>
        <begin position="122"/>
        <end position="142"/>
    </location>
</feature>
<dbReference type="AlphaFoldDB" id="A0A1G6HD92"/>
<feature type="transmembrane region" description="Helical" evidence="1">
    <location>
        <begin position="36"/>
        <end position="55"/>
    </location>
</feature>
<dbReference type="EMBL" id="FMYK01000002">
    <property type="protein sequence ID" value="SDB92230.1"/>
    <property type="molecule type" value="Genomic_DNA"/>
</dbReference>
<organism evidence="3 4">
    <name type="scientific">Acinetobacter marinus</name>
    <dbReference type="NCBI Taxonomy" id="281375"/>
    <lineage>
        <taxon>Bacteria</taxon>
        <taxon>Pseudomonadati</taxon>
        <taxon>Pseudomonadota</taxon>
        <taxon>Gammaproteobacteria</taxon>
        <taxon>Moraxellales</taxon>
        <taxon>Moraxellaceae</taxon>
        <taxon>Acinetobacter</taxon>
    </lineage>
</organism>
<keyword evidence="1" id="KW-0472">Membrane</keyword>
<protein>
    <submittedName>
        <fullName evidence="3">Ion channel</fullName>
    </submittedName>
</protein>
<dbReference type="Proteomes" id="UP000242317">
    <property type="component" value="Unassembled WGS sequence"/>
</dbReference>
<evidence type="ECO:0000256" key="1">
    <source>
        <dbReference type="SAM" id="Phobius"/>
    </source>
</evidence>
<evidence type="ECO:0000313" key="3">
    <source>
        <dbReference type="EMBL" id="SDB92230.1"/>
    </source>
</evidence>
<gene>
    <name evidence="3" type="ORF">SAMN05421749_102117</name>
</gene>
<accession>A0A1G6HD92</accession>
<dbReference type="Pfam" id="PF07885">
    <property type="entry name" value="Ion_trans_2"/>
    <property type="match status" value="1"/>
</dbReference>
<sequence>MLKFLQSFKSLPSAWLLAVQLLMLFTAPLTHQIFNHNAFAWFLGTLALLMVAQIIRVTAMYTVVGMLCVIPALLLSLVVMLGADSPSILITAHLFEAAAYLCAAYGLTRYMFDDRYLTRDELFAAASVFTLLVWAFAFMYSACQLWDMNSFNLENGQARSWVDLMFISFSVQTGTGLSDIVPQSDLARVLVSLQMFGAVMYLALIVSRLIALQYIRHVPKK</sequence>
<dbReference type="Gene3D" id="1.10.287.70">
    <property type="match status" value="1"/>
</dbReference>
<keyword evidence="1" id="KW-0812">Transmembrane</keyword>
<feature type="transmembrane region" description="Helical" evidence="1">
    <location>
        <begin position="62"/>
        <end position="82"/>
    </location>
</feature>
<name>A0A1G6HD92_9GAMM</name>
<dbReference type="SUPFAM" id="SSF81324">
    <property type="entry name" value="Voltage-gated potassium channels"/>
    <property type="match status" value="1"/>
</dbReference>
<evidence type="ECO:0000313" key="4">
    <source>
        <dbReference type="Proteomes" id="UP000242317"/>
    </source>
</evidence>
<proteinExistence type="predicted"/>
<dbReference type="InterPro" id="IPR013099">
    <property type="entry name" value="K_chnl_dom"/>
</dbReference>
<keyword evidence="1" id="KW-1133">Transmembrane helix</keyword>
<reference evidence="4" key="1">
    <citation type="submission" date="2016-09" db="EMBL/GenBank/DDBJ databases">
        <authorList>
            <person name="Varghese N."/>
            <person name="Submissions S."/>
        </authorList>
    </citation>
    <scope>NUCLEOTIDE SEQUENCE [LARGE SCALE GENOMIC DNA]</scope>
    <source>
        <strain evidence="4">ANC 3699</strain>
    </source>
</reference>
<dbReference type="RefSeq" id="WP_092616390.1">
    <property type="nucleotide sequence ID" value="NZ_FMYK01000002.1"/>
</dbReference>
<feature type="transmembrane region" description="Helical" evidence="1">
    <location>
        <begin position="88"/>
        <end position="110"/>
    </location>
</feature>
<feature type="transmembrane region" description="Helical" evidence="1">
    <location>
        <begin position="189"/>
        <end position="211"/>
    </location>
</feature>
<feature type="domain" description="Potassium channel" evidence="2">
    <location>
        <begin position="130"/>
        <end position="210"/>
    </location>
</feature>
<dbReference type="OrthoDB" id="4837979at2"/>
<evidence type="ECO:0000259" key="2">
    <source>
        <dbReference type="Pfam" id="PF07885"/>
    </source>
</evidence>